<dbReference type="InterPro" id="IPR052728">
    <property type="entry name" value="O2_lipid_transport_reg"/>
</dbReference>
<evidence type="ECO:0000259" key="2">
    <source>
        <dbReference type="Pfam" id="PF01757"/>
    </source>
</evidence>
<keyword evidence="4" id="KW-1185">Reference proteome</keyword>
<reference evidence="3" key="1">
    <citation type="submission" date="2023-10" db="EMBL/GenBank/DDBJ databases">
        <title>Genome assembly of Pristionchus species.</title>
        <authorList>
            <person name="Yoshida K."/>
            <person name="Sommer R.J."/>
        </authorList>
    </citation>
    <scope>NUCLEOTIDE SEQUENCE</scope>
    <source>
        <strain evidence="3">RS0144</strain>
    </source>
</reference>
<dbReference type="EMBL" id="BTSX01000006">
    <property type="protein sequence ID" value="GMT03565.1"/>
    <property type="molecule type" value="Genomic_DNA"/>
</dbReference>
<evidence type="ECO:0000313" key="3">
    <source>
        <dbReference type="EMBL" id="GMT03565.1"/>
    </source>
</evidence>
<keyword evidence="1" id="KW-0472">Membrane</keyword>
<proteinExistence type="predicted"/>
<keyword evidence="1" id="KW-1133">Transmembrane helix</keyword>
<feature type="non-terminal residue" evidence="3">
    <location>
        <position position="1"/>
    </location>
</feature>
<dbReference type="PANTHER" id="PTHR11161">
    <property type="entry name" value="O-ACYLTRANSFERASE"/>
    <property type="match status" value="1"/>
</dbReference>
<feature type="domain" description="Acyltransferase 3" evidence="2">
    <location>
        <begin position="14"/>
        <end position="330"/>
    </location>
</feature>
<dbReference type="InterPro" id="IPR002656">
    <property type="entry name" value="Acyl_transf_3_dom"/>
</dbReference>
<feature type="transmembrane region" description="Helical" evidence="1">
    <location>
        <begin position="107"/>
        <end position="129"/>
    </location>
</feature>
<dbReference type="PANTHER" id="PTHR11161:SF12">
    <property type="entry name" value="ACYLTRANSFERASE 3 DOMAIN-CONTAINING PROTEIN-RELATED"/>
    <property type="match status" value="1"/>
</dbReference>
<comment type="caution">
    <text evidence="3">The sequence shown here is derived from an EMBL/GenBank/DDBJ whole genome shotgun (WGS) entry which is preliminary data.</text>
</comment>
<gene>
    <name evidence="3" type="ORF">PENTCL1PPCAC_25739</name>
</gene>
<evidence type="ECO:0000256" key="1">
    <source>
        <dbReference type="SAM" id="Phobius"/>
    </source>
</evidence>
<protein>
    <recommendedName>
        <fullName evidence="2">Acyltransferase 3 domain-containing protein</fullName>
    </recommendedName>
</protein>
<feature type="transmembrane region" description="Helical" evidence="1">
    <location>
        <begin position="164"/>
        <end position="186"/>
    </location>
</feature>
<sequence length="340" mass="38161">VQDLTTPRGSRLACLDRYRIFAMVWVFCNHLGSEGRVDILERLPSAEAFKTAVHTDPVLGALLGNSALGVEVFLVLSGILIAKGFRRTVKGKRLQTHWALYLLRRSIRLWLVMAPFLLIAVGPLLRLLLPRFHGTMLTACGWKGLQLHLTFRGNQQDHPTCLGYLWYLGLDFQLHLLVPLVVIVLWKWRSAGLALVVFLVGRSIYMRGVHCMLFSTCNASDVDIPFIHIASLSTEEMERMYRGLWGIYSHVSTKAGPFLLAVVVGVWEAEGVTITKRYSTCLFWGGLTIGVATIYAILPQYWWPDMDTNLYNLAYTASFRTIFSLAVLAMIASSALSENP</sequence>
<keyword evidence="1" id="KW-0812">Transmembrane</keyword>
<feature type="transmembrane region" description="Helical" evidence="1">
    <location>
        <begin position="314"/>
        <end position="336"/>
    </location>
</feature>
<organism evidence="3 4">
    <name type="scientific">Pristionchus entomophagus</name>
    <dbReference type="NCBI Taxonomy" id="358040"/>
    <lineage>
        <taxon>Eukaryota</taxon>
        <taxon>Metazoa</taxon>
        <taxon>Ecdysozoa</taxon>
        <taxon>Nematoda</taxon>
        <taxon>Chromadorea</taxon>
        <taxon>Rhabditida</taxon>
        <taxon>Rhabditina</taxon>
        <taxon>Diplogasteromorpha</taxon>
        <taxon>Diplogasteroidea</taxon>
        <taxon>Neodiplogasteridae</taxon>
        <taxon>Pristionchus</taxon>
    </lineage>
</organism>
<dbReference type="Proteomes" id="UP001432027">
    <property type="component" value="Unassembled WGS sequence"/>
</dbReference>
<accession>A0AAV5UB45</accession>
<feature type="transmembrane region" description="Helical" evidence="1">
    <location>
        <begin position="281"/>
        <end position="302"/>
    </location>
</feature>
<feature type="transmembrane region" description="Helical" evidence="1">
    <location>
        <begin position="247"/>
        <end position="269"/>
    </location>
</feature>
<name>A0AAV5UB45_9BILA</name>
<feature type="transmembrane region" description="Helical" evidence="1">
    <location>
        <begin position="193"/>
        <end position="215"/>
    </location>
</feature>
<dbReference type="AlphaFoldDB" id="A0AAV5UB45"/>
<feature type="non-terminal residue" evidence="3">
    <location>
        <position position="340"/>
    </location>
</feature>
<dbReference type="GO" id="GO:0016747">
    <property type="term" value="F:acyltransferase activity, transferring groups other than amino-acyl groups"/>
    <property type="evidence" value="ECO:0007669"/>
    <property type="project" value="InterPro"/>
</dbReference>
<feature type="transmembrane region" description="Helical" evidence="1">
    <location>
        <begin position="67"/>
        <end position="86"/>
    </location>
</feature>
<evidence type="ECO:0000313" key="4">
    <source>
        <dbReference type="Proteomes" id="UP001432027"/>
    </source>
</evidence>
<dbReference type="Pfam" id="PF01757">
    <property type="entry name" value="Acyl_transf_3"/>
    <property type="match status" value="1"/>
</dbReference>